<dbReference type="AlphaFoldDB" id="A0A1W7D378"/>
<keyword evidence="10" id="KW-1185">Reference proteome</keyword>
<keyword evidence="4 8" id="KW-0249">Electron transport</keyword>
<accession>A0A1W7D378</accession>
<dbReference type="GO" id="GO:0005506">
    <property type="term" value="F:iron ion binding"/>
    <property type="evidence" value="ECO:0007669"/>
    <property type="project" value="UniProtKB-UniRule"/>
</dbReference>
<organism evidence="9 10">
    <name type="scientific">Streptomyces marincola</name>
    <dbReference type="NCBI Taxonomy" id="2878388"/>
    <lineage>
        <taxon>Bacteria</taxon>
        <taxon>Bacillati</taxon>
        <taxon>Actinomycetota</taxon>
        <taxon>Actinomycetes</taxon>
        <taxon>Kitasatosporales</taxon>
        <taxon>Streptomycetaceae</taxon>
        <taxon>Streptomyces</taxon>
    </lineage>
</organism>
<keyword evidence="5 8" id="KW-0408">Iron</keyword>
<evidence type="ECO:0000256" key="7">
    <source>
        <dbReference type="ARBA" id="ARBA00023291"/>
    </source>
</evidence>
<keyword evidence="3 8" id="KW-0479">Metal-binding</keyword>
<dbReference type="OrthoDB" id="9803319at2"/>
<evidence type="ECO:0000256" key="2">
    <source>
        <dbReference type="ARBA" id="ARBA00022448"/>
    </source>
</evidence>
<evidence type="ECO:0000256" key="8">
    <source>
        <dbReference type="RuleBase" id="RU368020"/>
    </source>
</evidence>
<protein>
    <recommendedName>
        <fullName evidence="8">Ferredoxin</fullName>
    </recommendedName>
</protein>
<evidence type="ECO:0000256" key="5">
    <source>
        <dbReference type="ARBA" id="ARBA00023004"/>
    </source>
</evidence>
<dbReference type="SUPFAM" id="SSF54862">
    <property type="entry name" value="4Fe-4S ferredoxins"/>
    <property type="match status" value="1"/>
</dbReference>
<dbReference type="Gene3D" id="3.30.70.20">
    <property type="match status" value="1"/>
</dbReference>
<dbReference type="Proteomes" id="UP000194218">
    <property type="component" value="Chromosome"/>
</dbReference>
<dbReference type="RefSeq" id="WP_086161363.1">
    <property type="nucleotide sequence ID" value="NZ_CP021121.1"/>
</dbReference>
<dbReference type="Pfam" id="PF13370">
    <property type="entry name" value="Fer4_13"/>
    <property type="match status" value="1"/>
</dbReference>
<comment type="function">
    <text evidence="8">Ferredoxins are iron-sulfur proteins that transfer electrons in a wide variety of metabolic reactions.</text>
</comment>
<gene>
    <name evidence="9" type="ORF">CAG99_24240</name>
</gene>
<comment type="cofactor">
    <cofactor evidence="1">
        <name>[3Fe-4S] cluster</name>
        <dbReference type="ChEBI" id="CHEBI:21137"/>
    </cofactor>
</comment>
<proteinExistence type="predicted"/>
<dbReference type="GO" id="GO:0009055">
    <property type="term" value="F:electron transfer activity"/>
    <property type="evidence" value="ECO:0007669"/>
    <property type="project" value="UniProtKB-UniRule"/>
</dbReference>
<dbReference type="KEGG" id="smao:CAG99_24240"/>
<evidence type="ECO:0000313" key="9">
    <source>
        <dbReference type="EMBL" id="ARQ71521.1"/>
    </source>
</evidence>
<dbReference type="PANTHER" id="PTHR36923:SF3">
    <property type="entry name" value="FERREDOXIN"/>
    <property type="match status" value="1"/>
</dbReference>
<keyword evidence="6 8" id="KW-0411">Iron-sulfur</keyword>
<dbReference type="PANTHER" id="PTHR36923">
    <property type="entry name" value="FERREDOXIN"/>
    <property type="match status" value="1"/>
</dbReference>
<dbReference type="InterPro" id="IPR051269">
    <property type="entry name" value="Fe-S_cluster_ET"/>
</dbReference>
<keyword evidence="7" id="KW-0003">3Fe-4S</keyword>
<evidence type="ECO:0000313" key="10">
    <source>
        <dbReference type="Proteomes" id="UP000194218"/>
    </source>
</evidence>
<name>A0A1W7D378_9ACTN</name>
<evidence type="ECO:0000256" key="6">
    <source>
        <dbReference type="ARBA" id="ARBA00023014"/>
    </source>
</evidence>
<dbReference type="EMBL" id="CP021121">
    <property type="protein sequence ID" value="ARQ71521.1"/>
    <property type="molecule type" value="Genomic_DNA"/>
</dbReference>
<keyword evidence="2 8" id="KW-0813">Transport</keyword>
<reference evidence="9 10" key="1">
    <citation type="submission" date="2017-05" db="EMBL/GenBank/DDBJ databases">
        <title>Complete genome sequence of Streptomyces sp. SCSIO 03032 revealed the diverse biosynthetic pathways for its bioactive secondary metabolites.</title>
        <authorList>
            <person name="Ma L."/>
            <person name="Zhu Y."/>
            <person name="Zhang W."/>
            <person name="Zhang G."/>
            <person name="Tian X."/>
            <person name="Zhang S."/>
            <person name="Zhang C."/>
        </authorList>
    </citation>
    <scope>NUCLEOTIDE SEQUENCE [LARGE SCALE GENOMIC DNA]</scope>
    <source>
        <strain evidence="9 10">SCSIO 03032</strain>
    </source>
</reference>
<evidence type="ECO:0000256" key="1">
    <source>
        <dbReference type="ARBA" id="ARBA00001927"/>
    </source>
</evidence>
<dbReference type="PRINTS" id="PR00352">
    <property type="entry name" value="3FE4SFRDOXIN"/>
</dbReference>
<evidence type="ECO:0000256" key="3">
    <source>
        <dbReference type="ARBA" id="ARBA00022723"/>
    </source>
</evidence>
<dbReference type="GO" id="GO:0051538">
    <property type="term" value="F:3 iron, 4 sulfur cluster binding"/>
    <property type="evidence" value="ECO:0007669"/>
    <property type="project" value="UniProtKB-KW"/>
</dbReference>
<dbReference type="InterPro" id="IPR001080">
    <property type="entry name" value="3Fe4S_ferredoxin"/>
</dbReference>
<evidence type="ECO:0000256" key="4">
    <source>
        <dbReference type="ARBA" id="ARBA00022982"/>
    </source>
</evidence>
<sequence>MQVFADRDICVGAGQCVLAAEKVFDQDENDGLVLVLTQEPTGAEQEGVRDAVDWCPSGAITLREG</sequence>